<keyword evidence="3" id="KW-1185">Reference proteome</keyword>
<feature type="compositionally biased region" description="Basic residues" evidence="1">
    <location>
        <begin position="31"/>
        <end position="41"/>
    </location>
</feature>
<name>A0ABD2ABL9_VESSQ</name>
<proteinExistence type="predicted"/>
<protein>
    <submittedName>
        <fullName evidence="2">Uncharacterized protein</fullName>
    </submittedName>
</protein>
<dbReference type="AlphaFoldDB" id="A0ABD2ABL9"/>
<evidence type="ECO:0000313" key="2">
    <source>
        <dbReference type="EMBL" id="KAL2718003.1"/>
    </source>
</evidence>
<evidence type="ECO:0000256" key="1">
    <source>
        <dbReference type="SAM" id="MobiDB-lite"/>
    </source>
</evidence>
<organism evidence="2 3">
    <name type="scientific">Vespula squamosa</name>
    <name type="common">Southern yellow jacket</name>
    <name type="synonym">Wasp</name>
    <dbReference type="NCBI Taxonomy" id="30214"/>
    <lineage>
        <taxon>Eukaryota</taxon>
        <taxon>Metazoa</taxon>
        <taxon>Ecdysozoa</taxon>
        <taxon>Arthropoda</taxon>
        <taxon>Hexapoda</taxon>
        <taxon>Insecta</taxon>
        <taxon>Pterygota</taxon>
        <taxon>Neoptera</taxon>
        <taxon>Endopterygota</taxon>
        <taxon>Hymenoptera</taxon>
        <taxon>Apocrita</taxon>
        <taxon>Aculeata</taxon>
        <taxon>Vespoidea</taxon>
        <taxon>Vespidae</taxon>
        <taxon>Vespinae</taxon>
        <taxon>Vespula</taxon>
    </lineage>
</organism>
<dbReference type="Proteomes" id="UP001607302">
    <property type="component" value="Unassembled WGS sequence"/>
</dbReference>
<accession>A0ABD2ABL9</accession>
<comment type="caution">
    <text evidence="2">The sequence shown here is derived from an EMBL/GenBank/DDBJ whole genome shotgun (WGS) entry which is preliminary data.</text>
</comment>
<feature type="region of interest" description="Disordered" evidence="1">
    <location>
        <begin position="24"/>
        <end position="47"/>
    </location>
</feature>
<sequence>MNNVVIDYAKEFRNIWRLKFSHNTRQERPSNRTKKKVRTARHASPWAKGQRANTFVITDVDLTGRTTGRPYKRVLWISGTVSADRPRVIRPANRRTYPRSECPAFEVSDSPSVSSDKVFHFPYLPVLWE</sequence>
<gene>
    <name evidence="2" type="ORF">V1478_011879</name>
</gene>
<evidence type="ECO:0000313" key="3">
    <source>
        <dbReference type="Proteomes" id="UP001607302"/>
    </source>
</evidence>
<dbReference type="EMBL" id="JAUDFV010000152">
    <property type="protein sequence ID" value="KAL2718003.1"/>
    <property type="molecule type" value="Genomic_DNA"/>
</dbReference>
<reference evidence="2 3" key="1">
    <citation type="journal article" date="2024" name="Ann. Entomol. Soc. Am.">
        <title>Genomic analyses of the southern and eastern yellowjacket wasps (Hymenoptera: Vespidae) reveal evolutionary signatures of social life.</title>
        <authorList>
            <person name="Catto M.A."/>
            <person name="Caine P.B."/>
            <person name="Orr S.E."/>
            <person name="Hunt B.G."/>
            <person name="Goodisman M.A.D."/>
        </authorList>
    </citation>
    <scope>NUCLEOTIDE SEQUENCE [LARGE SCALE GENOMIC DNA]</scope>
    <source>
        <strain evidence="2">233</strain>
        <tissue evidence="2">Head and thorax</tissue>
    </source>
</reference>